<keyword evidence="4" id="KW-1185">Reference proteome</keyword>
<sequence length="702" mass="77899">MWTNALRVLILAPSVFGVLLPRQNGTSAESIQSTISSTVQSISSFSQGASTANSTSASASKSFKSTASHTRISPSSSAWTAIRTKTSSSSYSSVISKTSLAVPGTEATSINSGTDDLGWIYSGVPTQTTLLLSTNPDAVEPTRTSPVGTRGTPAVTFSEYSSSELASLWSDWVGEVQQPPFDTVPEPPKPYPLPNAPPPLFPEYLLTNPKNILCNYSFPDGFLFGWATAAQQWEGAVMADGKGPSIWDWASRFPGFIADNTTSDVGDLGYYLYKEDLARLAALGGNVYSFSMFWTRIYPFAVKGSPVNQAGLDFYSDLIDYCWCLGIEPVVTLFHWDTPLTVQLLYGGFASEDIIDDYVNYAETVFKAFNGKVKKWVTFNEPVVFCSQMGYPVNTTLPLNLNSTVYPYTCSYHLTLAHATAVKRFRELGIEGEIAFKSDNFVGIPWRDGNQDDIEAVERHQAYQIGIFAEPIYNTGDWPDLIKHDLPPEILPRFNQSQKDLIKGSADFFAIDGYRDGYVQVVDGGVEACVANISNPLWPVCNQVNFFDSTPAAWGIGNFGNWPTTPWLQNTWQFVRPFLADLVNRYPTKGGIYLSEFGFSEPFENEKNYIYQITEDTGRTTYYLSYLGEVLKAINDDGLPVKGTFAWSLVDNFEWNSGLSTRFGCQFVDYNSPTLERYFKRSAMEMSEFWNTHRCSANKTGE</sequence>
<dbReference type="GO" id="GO:0005975">
    <property type="term" value="P:carbohydrate metabolic process"/>
    <property type="evidence" value="ECO:0007669"/>
    <property type="project" value="InterPro"/>
</dbReference>
<evidence type="ECO:0000256" key="1">
    <source>
        <dbReference type="RuleBase" id="RU003690"/>
    </source>
</evidence>
<dbReference type="Proteomes" id="UP000193986">
    <property type="component" value="Unassembled WGS sequence"/>
</dbReference>
<dbReference type="InterPro" id="IPR017853">
    <property type="entry name" value="GH"/>
</dbReference>
<dbReference type="EMBL" id="MCFC01000008">
    <property type="protein sequence ID" value="ORY32853.1"/>
    <property type="molecule type" value="Genomic_DNA"/>
</dbReference>
<comment type="caution">
    <text evidence="3">The sequence shown here is derived from an EMBL/GenBank/DDBJ whole genome shotgun (WGS) entry which is preliminary data.</text>
</comment>
<dbReference type="PANTHER" id="PTHR10353:SF53">
    <property type="entry name" value="BETA-1,4-GLUCOSIDASE (EUROFUNG)"/>
    <property type="match status" value="1"/>
</dbReference>
<dbReference type="GO" id="GO:0008422">
    <property type="term" value="F:beta-glucosidase activity"/>
    <property type="evidence" value="ECO:0007669"/>
    <property type="project" value="TreeGrafter"/>
</dbReference>
<feature type="chain" id="PRO_5012576001" evidence="2">
    <location>
        <begin position="18"/>
        <end position="702"/>
    </location>
</feature>
<organism evidence="3 4">
    <name type="scientific">Naematelia encephala</name>
    <dbReference type="NCBI Taxonomy" id="71784"/>
    <lineage>
        <taxon>Eukaryota</taxon>
        <taxon>Fungi</taxon>
        <taxon>Dikarya</taxon>
        <taxon>Basidiomycota</taxon>
        <taxon>Agaricomycotina</taxon>
        <taxon>Tremellomycetes</taxon>
        <taxon>Tremellales</taxon>
        <taxon>Naemateliaceae</taxon>
        <taxon>Naematelia</taxon>
    </lineage>
</organism>
<dbReference type="InterPro" id="IPR001360">
    <property type="entry name" value="Glyco_hydro_1"/>
</dbReference>
<accession>A0A1Y2BDG4</accession>
<evidence type="ECO:0000313" key="4">
    <source>
        <dbReference type="Proteomes" id="UP000193986"/>
    </source>
</evidence>
<protein>
    <submittedName>
        <fullName evidence="3">Glycoside hydrolase superfamily</fullName>
    </submittedName>
</protein>
<dbReference type="STRING" id="71784.A0A1Y2BDG4"/>
<gene>
    <name evidence="3" type="ORF">BCR39DRAFT_522132</name>
</gene>
<dbReference type="AlphaFoldDB" id="A0A1Y2BDG4"/>
<proteinExistence type="inferred from homology"/>
<dbReference type="PANTHER" id="PTHR10353">
    <property type="entry name" value="GLYCOSYL HYDROLASE"/>
    <property type="match status" value="1"/>
</dbReference>
<comment type="similarity">
    <text evidence="1">Belongs to the glycosyl hydrolase 1 family.</text>
</comment>
<reference evidence="3 4" key="1">
    <citation type="submission" date="2016-07" db="EMBL/GenBank/DDBJ databases">
        <title>Pervasive Adenine N6-methylation of Active Genes in Fungi.</title>
        <authorList>
            <consortium name="DOE Joint Genome Institute"/>
            <person name="Mondo S.J."/>
            <person name="Dannebaum R.O."/>
            <person name="Kuo R.C."/>
            <person name="Labutti K."/>
            <person name="Haridas S."/>
            <person name="Kuo A."/>
            <person name="Salamov A."/>
            <person name="Ahrendt S.R."/>
            <person name="Lipzen A."/>
            <person name="Sullivan W."/>
            <person name="Andreopoulos W.B."/>
            <person name="Clum A."/>
            <person name="Lindquist E."/>
            <person name="Daum C."/>
            <person name="Ramamoorthy G.K."/>
            <person name="Gryganskyi A."/>
            <person name="Culley D."/>
            <person name="Magnuson J.K."/>
            <person name="James T.Y."/>
            <person name="O'Malley M.A."/>
            <person name="Stajich J.E."/>
            <person name="Spatafora J.W."/>
            <person name="Visel A."/>
            <person name="Grigoriev I.V."/>
        </authorList>
    </citation>
    <scope>NUCLEOTIDE SEQUENCE [LARGE SCALE GENOMIC DNA]</scope>
    <source>
        <strain evidence="3 4">68-887.2</strain>
    </source>
</reference>
<dbReference type="SUPFAM" id="SSF51445">
    <property type="entry name" value="(Trans)glycosidases"/>
    <property type="match status" value="1"/>
</dbReference>
<dbReference type="Pfam" id="PF00232">
    <property type="entry name" value="Glyco_hydro_1"/>
    <property type="match status" value="1"/>
</dbReference>
<dbReference type="Gene3D" id="3.20.20.80">
    <property type="entry name" value="Glycosidases"/>
    <property type="match status" value="1"/>
</dbReference>
<name>A0A1Y2BDG4_9TREE</name>
<keyword evidence="2" id="KW-0732">Signal</keyword>
<keyword evidence="3" id="KW-0378">Hydrolase</keyword>
<dbReference type="PRINTS" id="PR00131">
    <property type="entry name" value="GLHYDRLASE1"/>
</dbReference>
<dbReference type="InParanoid" id="A0A1Y2BDG4"/>
<evidence type="ECO:0000313" key="3">
    <source>
        <dbReference type="EMBL" id="ORY32853.1"/>
    </source>
</evidence>
<evidence type="ECO:0000256" key="2">
    <source>
        <dbReference type="SAM" id="SignalP"/>
    </source>
</evidence>
<dbReference type="OrthoDB" id="65569at2759"/>
<feature type="signal peptide" evidence="2">
    <location>
        <begin position="1"/>
        <end position="17"/>
    </location>
</feature>